<dbReference type="GO" id="GO:0016740">
    <property type="term" value="F:transferase activity"/>
    <property type="evidence" value="ECO:0007669"/>
    <property type="project" value="UniProtKB-KW"/>
</dbReference>
<dbReference type="PANTHER" id="PTHR47514:SF1">
    <property type="entry name" value="TRANSKETOLASE N-TERMINAL SECTION-RELATED"/>
    <property type="match status" value="1"/>
</dbReference>
<comment type="caution">
    <text evidence="7">The sequence shown here is derived from an EMBL/GenBank/DDBJ whole genome shotgun (WGS) entry which is preliminary data.</text>
</comment>
<evidence type="ECO:0000259" key="6">
    <source>
        <dbReference type="Pfam" id="PF00456"/>
    </source>
</evidence>
<organism evidence="7 8">
    <name type="scientific">Pseudomonas savastanoi pv. nerii</name>
    <dbReference type="NCBI Taxonomy" id="360921"/>
    <lineage>
        <taxon>Bacteria</taxon>
        <taxon>Pseudomonadati</taxon>
        <taxon>Pseudomonadota</taxon>
        <taxon>Gammaproteobacteria</taxon>
        <taxon>Pseudomonadales</taxon>
        <taxon>Pseudomonadaceae</taxon>
        <taxon>Pseudomonas</taxon>
    </lineage>
</organism>
<dbReference type="PROSITE" id="PS00801">
    <property type="entry name" value="TRANSKETOLASE_1"/>
    <property type="match status" value="1"/>
</dbReference>
<comment type="cofactor">
    <cofactor evidence="1">
        <name>thiamine diphosphate</name>
        <dbReference type="ChEBI" id="CHEBI:58937"/>
    </cofactor>
</comment>
<evidence type="ECO:0000313" key="7">
    <source>
        <dbReference type="EMBL" id="PAB25203.1"/>
    </source>
</evidence>
<dbReference type="RefSeq" id="WP_095205614.1">
    <property type="nucleotide sequence ID" value="NZ_NIAY01000186.1"/>
</dbReference>
<evidence type="ECO:0000256" key="3">
    <source>
        <dbReference type="ARBA" id="ARBA00022679"/>
    </source>
</evidence>
<keyword evidence="5" id="KW-0786">Thiamine pyrophosphate</keyword>
<accession>A0AB73Q179</accession>
<protein>
    <recommendedName>
        <fullName evidence="6">Transketolase N-terminal domain-containing protein</fullName>
    </recommendedName>
</protein>
<dbReference type="PANTHER" id="PTHR47514">
    <property type="entry name" value="TRANSKETOLASE N-TERMINAL SECTION-RELATED"/>
    <property type="match status" value="1"/>
</dbReference>
<evidence type="ECO:0000256" key="1">
    <source>
        <dbReference type="ARBA" id="ARBA00001964"/>
    </source>
</evidence>
<sequence>MSPITQEINLTQISDLTTTLRIQIIKTITAAGSGHPGSSLSCIDIMIALFFGLSCGTDREQNRFILSKGHAEAALYSIYHRLGWISEEELYTMRRLGSRLQGHPDPVWLDYVEFAGGSLGQGLSFTQGLAAGLGKSVNVYTLLGDGELQEGQLWEAALSIPRMNLTNIKAIVDWNRLQLSGPTPEYPDISHFLKIFENLGWACSSCDGHDVLKLYQLLRETLIYSIFRPCNALEALIYQGATAGF</sequence>
<reference evidence="7 8" key="1">
    <citation type="submission" date="2017-05" db="EMBL/GenBank/DDBJ databases">
        <title>Comparative genomic of Pseudomonas savastanoi pathovars.</title>
        <authorList>
            <person name="Pintado A."/>
            <person name="Moreno-Perez A."/>
            <person name="Caballo-Ponce E."/>
            <person name="Murillo J."/>
            <person name="Bardaji L."/>
            <person name="Cerboneschi M."/>
            <person name="Rodriguez-Palenzuela P."/>
            <person name="Ramos C."/>
            <person name="Tegli S."/>
        </authorList>
    </citation>
    <scope>NUCLEOTIDE SEQUENCE [LARGE SCALE GENOMIC DNA]</scope>
    <source>
        <strain evidence="7 8">ESC 23</strain>
    </source>
</reference>
<dbReference type="Proteomes" id="UP000216306">
    <property type="component" value="Unassembled WGS sequence"/>
</dbReference>
<feature type="domain" description="Transketolase N-terminal" evidence="6">
    <location>
        <begin position="16"/>
        <end position="216"/>
    </location>
</feature>
<dbReference type="InterPro" id="IPR049557">
    <property type="entry name" value="Transketolase_CS"/>
</dbReference>
<evidence type="ECO:0000256" key="4">
    <source>
        <dbReference type="ARBA" id="ARBA00022723"/>
    </source>
</evidence>
<proteinExistence type="inferred from homology"/>
<dbReference type="AlphaFoldDB" id="A0AB73Q179"/>
<dbReference type="Gene3D" id="3.40.50.970">
    <property type="match status" value="1"/>
</dbReference>
<dbReference type="GO" id="GO:0046872">
    <property type="term" value="F:metal ion binding"/>
    <property type="evidence" value="ECO:0007669"/>
    <property type="project" value="UniProtKB-KW"/>
</dbReference>
<keyword evidence="4" id="KW-0479">Metal-binding</keyword>
<keyword evidence="3" id="KW-0808">Transferase</keyword>
<gene>
    <name evidence="7" type="ORF">CC205_26735</name>
</gene>
<dbReference type="Pfam" id="PF00456">
    <property type="entry name" value="Transketolase_N"/>
    <property type="match status" value="1"/>
</dbReference>
<comment type="similarity">
    <text evidence="2">Belongs to the transketolase family.</text>
</comment>
<evidence type="ECO:0000256" key="5">
    <source>
        <dbReference type="ARBA" id="ARBA00023052"/>
    </source>
</evidence>
<dbReference type="SUPFAM" id="SSF52518">
    <property type="entry name" value="Thiamin diphosphate-binding fold (THDP-binding)"/>
    <property type="match status" value="1"/>
</dbReference>
<dbReference type="InterPro" id="IPR029061">
    <property type="entry name" value="THDP-binding"/>
</dbReference>
<dbReference type="InterPro" id="IPR005474">
    <property type="entry name" value="Transketolase_N"/>
</dbReference>
<evidence type="ECO:0000256" key="2">
    <source>
        <dbReference type="ARBA" id="ARBA00007131"/>
    </source>
</evidence>
<dbReference type="EMBL" id="NIAY01000186">
    <property type="protein sequence ID" value="PAB25203.1"/>
    <property type="molecule type" value="Genomic_DNA"/>
</dbReference>
<name>A0AB73Q179_PSESS</name>
<evidence type="ECO:0000313" key="8">
    <source>
        <dbReference type="Proteomes" id="UP000216306"/>
    </source>
</evidence>